<evidence type="ECO:0000256" key="3">
    <source>
        <dbReference type="ARBA" id="ARBA00001946"/>
    </source>
</evidence>
<dbReference type="EMBL" id="FLQY01000101">
    <property type="protein sequence ID" value="SBT06535.1"/>
    <property type="molecule type" value="Genomic_DNA"/>
</dbReference>
<dbReference type="SMART" id="SM00304">
    <property type="entry name" value="HAMP"/>
    <property type="match status" value="1"/>
</dbReference>
<comment type="subcellular location">
    <subcellularLocation>
        <location evidence="4">Cell membrane</location>
        <topology evidence="4">Multi-pass membrane protein</topology>
    </subcellularLocation>
</comment>
<dbReference type="GO" id="GO:0000155">
    <property type="term" value="F:phosphorelay sensor kinase activity"/>
    <property type="evidence" value="ECO:0007669"/>
    <property type="project" value="InterPro"/>
</dbReference>
<evidence type="ECO:0000256" key="5">
    <source>
        <dbReference type="ARBA" id="ARBA00012438"/>
    </source>
</evidence>
<keyword evidence="21" id="KW-1133">Transmembrane helix</keyword>
<feature type="domain" description="HAMP" evidence="23">
    <location>
        <begin position="195"/>
        <end position="247"/>
    </location>
</feature>
<evidence type="ECO:0000256" key="2">
    <source>
        <dbReference type="ARBA" id="ARBA00001936"/>
    </source>
</evidence>
<evidence type="ECO:0000256" key="14">
    <source>
        <dbReference type="ARBA" id="ARBA00022912"/>
    </source>
</evidence>
<name>A0A1A8XMZ9_9RHOO</name>
<keyword evidence="9" id="KW-0547">Nucleotide-binding</keyword>
<dbReference type="AlphaFoldDB" id="A0A1A8XMZ9"/>
<keyword evidence="21" id="KW-0472">Membrane</keyword>
<dbReference type="SMART" id="SM00387">
    <property type="entry name" value="HATPase_c"/>
    <property type="match status" value="1"/>
</dbReference>
<evidence type="ECO:0000256" key="16">
    <source>
        <dbReference type="ARBA" id="ARBA00023016"/>
    </source>
</evidence>
<keyword evidence="6" id="KW-1003">Cell membrane</keyword>
<dbReference type="SMART" id="SM00388">
    <property type="entry name" value="HisKA"/>
    <property type="match status" value="1"/>
</dbReference>
<keyword evidence="15" id="KW-0902">Two-component regulatory system</keyword>
<accession>A0A1A8XMZ9</accession>
<dbReference type="Gene3D" id="6.10.340.10">
    <property type="match status" value="1"/>
</dbReference>
<evidence type="ECO:0000256" key="12">
    <source>
        <dbReference type="ARBA" id="ARBA00022840"/>
    </source>
</evidence>
<evidence type="ECO:0000256" key="11">
    <source>
        <dbReference type="ARBA" id="ARBA00022801"/>
    </source>
</evidence>
<evidence type="ECO:0000256" key="10">
    <source>
        <dbReference type="ARBA" id="ARBA00022777"/>
    </source>
</evidence>
<keyword evidence="16" id="KW-0346">Stress response</keyword>
<keyword evidence="8" id="KW-0808">Transferase</keyword>
<dbReference type="InterPro" id="IPR036890">
    <property type="entry name" value="HATPase_C_sf"/>
</dbReference>
<evidence type="ECO:0000256" key="18">
    <source>
        <dbReference type="ARBA" id="ARBA00023211"/>
    </source>
</evidence>
<evidence type="ECO:0000256" key="13">
    <source>
        <dbReference type="ARBA" id="ARBA00022842"/>
    </source>
</evidence>
<protein>
    <recommendedName>
        <fullName evidence="19">Signal transduction histidine-protein kinase/phosphatase MprB</fullName>
        <ecNumber evidence="5">2.7.13.3</ecNumber>
    </recommendedName>
    <alternativeName>
        <fullName evidence="20">Mycobacterial persistence regulator B</fullName>
    </alternativeName>
</protein>
<keyword evidence="13" id="KW-0460">Magnesium</keyword>
<dbReference type="InterPro" id="IPR005467">
    <property type="entry name" value="His_kinase_dom"/>
</dbReference>
<gene>
    <name evidence="24" type="ORF">PROAA_190032</name>
</gene>
<dbReference type="Pfam" id="PF00672">
    <property type="entry name" value="HAMP"/>
    <property type="match status" value="1"/>
</dbReference>
<dbReference type="InterPro" id="IPR003661">
    <property type="entry name" value="HisK_dim/P_dom"/>
</dbReference>
<keyword evidence="11" id="KW-0378">Hydrolase</keyword>
<feature type="domain" description="Histidine kinase" evidence="22">
    <location>
        <begin position="255"/>
        <end position="474"/>
    </location>
</feature>
<evidence type="ECO:0000256" key="20">
    <source>
        <dbReference type="ARBA" id="ARBA00041776"/>
    </source>
</evidence>
<organism evidence="24 25">
    <name type="scientific">Candidatus Propionivibrio aalborgensis</name>
    <dbReference type="NCBI Taxonomy" id="1860101"/>
    <lineage>
        <taxon>Bacteria</taxon>
        <taxon>Pseudomonadati</taxon>
        <taxon>Pseudomonadota</taxon>
        <taxon>Betaproteobacteria</taxon>
        <taxon>Rhodocyclales</taxon>
        <taxon>Rhodocyclaceae</taxon>
        <taxon>Propionivibrio</taxon>
    </lineage>
</organism>
<dbReference type="PANTHER" id="PTHR44936">
    <property type="entry name" value="SENSOR PROTEIN CREC"/>
    <property type="match status" value="1"/>
</dbReference>
<dbReference type="EC" id="2.7.13.3" evidence="5"/>
<dbReference type="InterPro" id="IPR003660">
    <property type="entry name" value="HAMP_dom"/>
</dbReference>
<dbReference type="PANTHER" id="PTHR44936:SF9">
    <property type="entry name" value="SENSOR PROTEIN CREC"/>
    <property type="match status" value="1"/>
</dbReference>
<dbReference type="PRINTS" id="PR00344">
    <property type="entry name" value="BCTRLSENSOR"/>
</dbReference>
<dbReference type="InterPro" id="IPR003594">
    <property type="entry name" value="HATPase_dom"/>
</dbReference>
<dbReference type="InterPro" id="IPR036097">
    <property type="entry name" value="HisK_dim/P_sf"/>
</dbReference>
<comment type="cofactor">
    <cofactor evidence="2">
        <name>Mn(2+)</name>
        <dbReference type="ChEBI" id="CHEBI:29035"/>
    </cofactor>
</comment>
<evidence type="ECO:0000259" key="23">
    <source>
        <dbReference type="PROSITE" id="PS50885"/>
    </source>
</evidence>
<keyword evidence="12" id="KW-0067">ATP-binding</keyword>
<comment type="catalytic activity">
    <reaction evidence="1">
        <text>ATP + protein L-histidine = ADP + protein N-phospho-L-histidine.</text>
        <dbReference type="EC" id="2.7.13.3"/>
    </reaction>
</comment>
<dbReference type="InterPro" id="IPR050980">
    <property type="entry name" value="2C_sensor_his_kinase"/>
</dbReference>
<feature type="transmembrane region" description="Helical" evidence="21">
    <location>
        <begin position="178"/>
        <end position="198"/>
    </location>
</feature>
<evidence type="ECO:0000313" key="25">
    <source>
        <dbReference type="Proteomes" id="UP000199600"/>
    </source>
</evidence>
<evidence type="ECO:0000259" key="22">
    <source>
        <dbReference type="PROSITE" id="PS50109"/>
    </source>
</evidence>
<keyword evidence="7" id="KW-0597">Phosphoprotein</keyword>
<comment type="cofactor">
    <cofactor evidence="3">
        <name>Mg(2+)</name>
        <dbReference type="ChEBI" id="CHEBI:18420"/>
    </cofactor>
</comment>
<keyword evidence="18" id="KW-0464">Manganese</keyword>
<dbReference type="SUPFAM" id="SSF55874">
    <property type="entry name" value="ATPase domain of HSP90 chaperone/DNA topoisomerase II/histidine kinase"/>
    <property type="match status" value="1"/>
</dbReference>
<dbReference type="CDD" id="cd00082">
    <property type="entry name" value="HisKA"/>
    <property type="match status" value="1"/>
</dbReference>
<dbReference type="Proteomes" id="UP000199600">
    <property type="component" value="Unassembled WGS sequence"/>
</dbReference>
<evidence type="ECO:0000256" key="9">
    <source>
        <dbReference type="ARBA" id="ARBA00022741"/>
    </source>
</evidence>
<evidence type="ECO:0000256" key="8">
    <source>
        <dbReference type="ARBA" id="ARBA00022679"/>
    </source>
</evidence>
<dbReference type="GO" id="GO:0004721">
    <property type="term" value="F:phosphoprotein phosphatase activity"/>
    <property type="evidence" value="ECO:0007669"/>
    <property type="project" value="UniProtKB-KW"/>
</dbReference>
<evidence type="ECO:0000256" key="6">
    <source>
        <dbReference type="ARBA" id="ARBA00022475"/>
    </source>
</evidence>
<evidence type="ECO:0000313" key="24">
    <source>
        <dbReference type="EMBL" id="SBT06535.1"/>
    </source>
</evidence>
<keyword evidence="25" id="KW-1185">Reference proteome</keyword>
<dbReference type="CDD" id="cd00075">
    <property type="entry name" value="HATPase"/>
    <property type="match status" value="1"/>
</dbReference>
<evidence type="ECO:0000256" key="21">
    <source>
        <dbReference type="SAM" id="Phobius"/>
    </source>
</evidence>
<evidence type="ECO:0000256" key="1">
    <source>
        <dbReference type="ARBA" id="ARBA00000085"/>
    </source>
</evidence>
<evidence type="ECO:0000256" key="7">
    <source>
        <dbReference type="ARBA" id="ARBA00022553"/>
    </source>
</evidence>
<sequence length="474" mass="53020">MIRISFRQSMLSGFLLITLLLSWAAVRNWLELERFVEQSRRGSELALQLSASIRELAERTVDLERSSRQFIVLNDSALLGRFDENVAHSLVVVERLESTPGRPLGELPRVWRQAVEQLSQSLHQSTPQPELVPEVVSVLNRLSELNDELGLNARRWIDERHATMLVELEQSRQHLTRLVAAAVAGAFLVALAMSWWLARPVGRLERSIERLGESRFDEPVMVNGPDDLRRVGRRLDWLRLRLSDLESGRERTLRHVSHELKTPLTALREGIALLQEEVVGPLEGSQKEVVDILQDNVITLQRDIESLLRLNAVSFEARRLCYRPLALRKLLEDVVRGRELQIQSRHLSVHCEAPAITRQLDGEKLQVALDNLLSNAIDFSPEGGAIRLEAVQTDNGISIACIDKGPGIAAEDAERIFEPFVQGARPSPVPRKGSGVGLSIVRELMTAMGGRVLLAPCSGDAAGANFQIEVPCER</sequence>
<dbReference type="GO" id="GO:0005524">
    <property type="term" value="F:ATP binding"/>
    <property type="evidence" value="ECO:0007669"/>
    <property type="project" value="UniProtKB-KW"/>
</dbReference>
<dbReference type="Gene3D" id="3.30.565.10">
    <property type="entry name" value="Histidine kinase-like ATPase, C-terminal domain"/>
    <property type="match status" value="1"/>
</dbReference>
<keyword evidence="17" id="KW-0843">Virulence</keyword>
<evidence type="ECO:0000256" key="17">
    <source>
        <dbReference type="ARBA" id="ARBA00023026"/>
    </source>
</evidence>
<keyword evidence="21" id="KW-0812">Transmembrane</keyword>
<dbReference type="Gene3D" id="1.10.287.130">
    <property type="match status" value="1"/>
</dbReference>
<evidence type="ECO:0000256" key="15">
    <source>
        <dbReference type="ARBA" id="ARBA00023012"/>
    </source>
</evidence>
<keyword evidence="14" id="KW-0904">Protein phosphatase</keyword>
<dbReference type="PROSITE" id="PS50885">
    <property type="entry name" value="HAMP"/>
    <property type="match status" value="1"/>
</dbReference>
<proteinExistence type="predicted"/>
<dbReference type="SUPFAM" id="SSF47384">
    <property type="entry name" value="Homodimeric domain of signal transducing histidine kinase"/>
    <property type="match status" value="1"/>
</dbReference>
<evidence type="ECO:0000256" key="19">
    <source>
        <dbReference type="ARBA" id="ARBA00040454"/>
    </source>
</evidence>
<dbReference type="Pfam" id="PF02518">
    <property type="entry name" value="HATPase_c"/>
    <property type="match status" value="1"/>
</dbReference>
<keyword evidence="10 24" id="KW-0418">Kinase</keyword>
<dbReference type="InterPro" id="IPR004358">
    <property type="entry name" value="Sig_transdc_His_kin-like_C"/>
</dbReference>
<dbReference type="Pfam" id="PF00512">
    <property type="entry name" value="HisKA"/>
    <property type="match status" value="1"/>
</dbReference>
<evidence type="ECO:0000256" key="4">
    <source>
        <dbReference type="ARBA" id="ARBA00004651"/>
    </source>
</evidence>
<reference evidence="24 25" key="1">
    <citation type="submission" date="2016-06" db="EMBL/GenBank/DDBJ databases">
        <authorList>
            <person name="Kjaerup R.B."/>
            <person name="Dalgaard T.S."/>
            <person name="Juul-Madsen H.R."/>
        </authorList>
    </citation>
    <scope>NUCLEOTIDE SEQUENCE [LARGE SCALE GENOMIC DNA]</scope>
    <source>
        <strain evidence="24">2</strain>
    </source>
</reference>
<dbReference type="GO" id="GO:0005886">
    <property type="term" value="C:plasma membrane"/>
    <property type="evidence" value="ECO:0007669"/>
    <property type="project" value="UniProtKB-SubCell"/>
</dbReference>
<dbReference type="PROSITE" id="PS50109">
    <property type="entry name" value="HIS_KIN"/>
    <property type="match status" value="1"/>
</dbReference>